<name>Q8H6S1_PONTR</name>
<reference evidence="2" key="1">
    <citation type="journal article" date="2001" name="Genome">
        <title>Construction of a 1.2-Mb contig including the citrus tristeza virus resistance gene locus using a bacterial artificial chromosome library of Poncirus trifoliata (L.) Raf.</title>
        <authorList>
            <person name="Yang Z.-N."/>
            <person name="Ye X.-R."/>
            <person name="Choi S."/>
            <person name="Molina J."/>
            <person name="Moonan F."/>
            <person name="Wing R.A."/>
            <person name="Roose M.L."/>
            <person name="Mirkov T.E."/>
        </authorList>
    </citation>
    <scope>NUCLEOTIDE SEQUENCE</scope>
</reference>
<reference evidence="2" key="2">
    <citation type="submission" date="2002-04" db="EMBL/GenBank/DDBJ databases">
        <authorList>
            <person name="Yang Z.-N."/>
            <person name="Ye X.-R."/>
            <person name="Molina J."/>
            <person name="Roose M.L."/>
            <person name="Mirkov T.E."/>
        </authorList>
    </citation>
    <scope>NUCLEOTIDE SEQUENCE</scope>
</reference>
<sequence>MVDKSGFSLVVRFRLGLQPIWVGEFNPIRVRNTNQFGSNFGLDRIQNSSQDFGLDSNSAPKIPKPNTSPTPDAKMKAKMTPNDNIYNTLIPITINTQYNKNFNVKKPNQEQLQLFEGKIGKAVKRHVSTNGMVPAQSEVPRTIRGARRDLRIMNQERRTKRGGQPPATSAKSEGHFPKDSGPQPPTRQLLQRCGTYFEGYHSQF</sequence>
<evidence type="ECO:0000256" key="1">
    <source>
        <dbReference type="SAM" id="MobiDB-lite"/>
    </source>
</evidence>
<proteinExistence type="predicted"/>
<feature type="region of interest" description="Disordered" evidence="1">
    <location>
        <begin position="47"/>
        <end position="75"/>
    </location>
</feature>
<gene>
    <name evidence="2" type="primary">CTV.6</name>
</gene>
<feature type="compositionally biased region" description="Polar residues" evidence="1">
    <location>
        <begin position="47"/>
        <end position="61"/>
    </location>
</feature>
<reference evidence="2" key="3">
    <citation type="journal article" date="2003" name="Plant Physiol.">
        <title>Sequence analysis of a 282-kilobase region surrounding the citrus Tristeza virus resistance gene (Ctv) locus in Poncirus trifoliata L. Raf.</title>
        <authorList>
            <person name="Yang Z.N."/>
            <person name="Ye X.R."/>
            <person name="Molina J."/>
            <person name="Roose M.L."/>
            <person name="Mirkov T.E."/>
        </authorList>
    </citation>
    <scope>NUCLEOTIDE SEQUENCE</scope>
</reference>
<dbReference type="EMBL" id="AF506028">
    <property type="protein sequence ID" value="AAN62349.1"/>
    <property type="molecule type" value="Genomic_DNA"/>
</dbReference>
<organism evidence="2">
    <name type="scientific">Poncirus trifoliata</name>
    <name type="common">Hardy orange</name>
    <name type="synonym">Citrus trifoliata</name>
    <dbReference type="NCBI Taxonomy" id="37690"/>
    <lineage>
        <taxon>Eukaryota</taxon>
        <taxon>Viridiplantae</taxon>
        <taxon>Streptophyta</taxon>
        <taxon>Embryophyta</taxon>
        <taxon>Tracheophyta</taxon>
        <taxon>Spermatophyta</taxon>
        <taxon>Magnoliopsida</taxon>
        <taxon>eudicotyledons</taxon>
        <taxon>Gunneridae</taxon>
        <taxon>Pentapetalae</taxon>
        <taxon>rosids</taxon>
        <taxon>malvids</taxon>
        <taxon>Sapindales</taxon>
        <taxon>Rutaceae</taxon>
        <taxon>Aurantioideae</taxon>
        <taxon>Citrus</taxon>
    </lineage>
</organism>
<accession>Q8H6S1</accession>
<dbReference type="AlphaFoldDB" id="Q8H6S1"/>
<protein>
    <submittedName>
        <fullName evidence="2">Uncharacterized protein</fullName>
    </submittedName>
</protein>
<feature type="region of interest" description="Disordered" evidence="1">
    <location>
        <begin position="151"/>
        <end position="188"/>
    </location>
</feature>
<evidence type="ECO:0000313" key="2">
    <source>
        <dbReference type="EMBL" id="AAN62349.1"/>
    </source>
</evidence>